<dbReference type="STRING" id="489703.SAMN04488038_10653"/>
<evidence type="ECO:0000313" key="2">
    <source>
        <dbReference type="Proteomes" id="UP000199233"/>
    </source>
</evidence>
<sequence>MPYARLAQTIESVEAGNLGGIFLNATKTGGEPSGVGGDPGSGNLNSLQNLYTHGGPHFVLVDRVGYQPTPAGAGGYLDLTPIDNGAGLGLPRDAVVGQQPATGTERFTFIQYFVELNHVPLPGTGSDGDRTICVGKLDRKTGATVLDTSFTDELLGTPCVDFDSAARDAWLWPGARGVKGTAKPHAAIFERDGAALFGPGYYPSTPLNPDGDL</sequence>
<accession>A0A1H9FPK0</accession>
<protein>
    <submittedName>
        <fullName evidence="1">Uncharacterized protein</fullName>
    </submittedName>
</protein>
<organism evidence="1 2">
    <name type="scientific">Solimonas aquatica</name>
    <dbReference type="NCBI Taxonomy" id="489703"/>
    <lineage>
        <taxon>Bacteria</taxon>
        <taxon>Pseudomonadati</taxon>
        <taxon>Pseudomonadota</taxon>
        <taxon>Gammaproteobacteria</taxon>
        <taxon>Nevskiales</taxon>
        <taxon>Nevskiaceae</taxon>
        <taxon>Solimonas</taxon>
    </lineage>
</organism>
<proteinExistence type="predicted"/>
<evidence type="ECO:0000313" key="1">
    <source>
        <dbReference type="EMBL" id="SEQ39827.1"/>
    </source>
</evidence>
<keyword evidence="2" id="KW-1185">Reference proteome</keyword>
<gene>
    <name evidence="1" type="ORF">SAMN04488038_10653</name>
</gene>
<dbReference type="OrthoDB" id="4269031at2"/>
<dbReference type="EMBL" id="FOFS01000006">
    <property type="protein sequence ID" value="SEQ39827.1"/>
    <property type="molecule type" value="Genomic_DNA"/>
</dbReference>
<name>A0A1H9FPK0_9GAMM</name>
<dbReference type="AlphaFoldDB" id="A0A1H9FPK0"/>
<dbReference type="RefSeq" id="WP_093284726.1">
    <property type="nucleotide sequence ID" value="NZ_FOFS01000006.1"/>
</dbReference>
<reference evidence="1 2" key="1">
    <citation type="submission" date="2016-10" db="EMBL/GenBank/DDBJ databases">
        <authorList>
            <person name="de Groot N.N."/>
        </authorList>
    </citation>
    <scope>NUCLEOTIDE SEQUENCE [LARGE SCALE GENOMIC DNA]</scope>
    <source>
        <strain evidence="1 2">DSM 25927</strain>
    </source>
</reference>
<dbReference type="Proteomes" id="UP000199233">
    <property type="component" value="Unassembled WGS sequence"/>
</dbReference>